<dbReference type="Gene3D" id="3.90.1590.10">
    <property type="entry name" value="glutathione-dependent formaldehyde- activating enzyme (gfa)"/>
    <property type="match status" value="1"/>
</dbReference>
<evidence type="ECO:0000256" key="1">
    <source>
        <dbReference type="ARBA" id="ARBA00005495"/>
    </source>
</evidence>
<dbReference type="Pfam" id="PF04828">
    <property type="entry name" value="GFA"/>
    <property type="match status" value="1"/>
</dbReference>
<dbReference type="PANTHER" id="PTHR33337:SF40">
    <property type="entry name" value="CENP-V_GFA DOMAIN-CONTAINING PROTEIN-RELATED"/>
    <property type="match status" value="1"/>
</dbReference>
<dbReference type="InterPro" id="IPR006913">
    <property type="entry name" value="CENP-V/GFA"/>
</dbReference>
<gene>
    <name evidence="6" type="ORF">GCM10011316_00920</name>
</gene>
<keyword evidence="3" id="KW-0862">Zinc</keyword>
<dbReference type="EMBL" id="BMFA01000001">
    <property type="protein sequence ID" value="GGB32632.1"/>
    <property type="molecule type" value="Genomic_DNA"/>
</dbReference>
<evidence type="ECO:0000256" key="3">
    <source>
        <dbReference type="ARBA" id="ARBA00022833"/>
    </source>
</evidence>
<evidence type="ECO:0000313" key="7">
    <source>
        <dbReference type="Proteomes" id="UP000605148"/>
    </source>
</evidence>
<keyword evidence="4" id="KW-0456">Lyase</keyword>
<evidence type="ECO:0000259" key="5">
    <source>
        <dbReference type="PROSITE" id="PS51891"/>
    </source>
</evidence>
<dbReference type="OrthoDB" id="9807246at2"/>
<comment type="caution">
    <text evidence="6">The sequence shown here is derived from an EMBL/GenBank/DDBJ whole genome shotgun (WGS) entry which is preliminary data.</text>
</comment>
<reference evidence="6" key="1">
    <citation type="journal article" date="2014" name="Int. J. Syst. Evol. Microbiol.">
        <title>Complete genome sequence of Corynebacterium casei LMG S-19264T (=DSM 44701T), isolated from a smear-ripened cheese.</title>
        <authorList>
            <consortium name="US DOE Joint Genome Institute (JGI-PGF)"/>
            <person name="Walter F."/>
            <person name="Albersmeier A."/>
            <person name="Kalinowski J."/>
            <person name="Ruckert C."/>
        </authorList>
    </citation>
    <scope>NUCLEOTIDE SEQUENCE</scope>
    <source>
        <strain evidence="6">CGMCC 1.12426</strain>
    </source>
</reference>
<evidence type="ECO:0000256" key="4">
    <source>
        <dbReference type="ARBA" id="ARBA00023239"/>
    </source>
</evidence>
<organism evidence="6 7">
    <name type="scientific">Roseibium aquae</name>
    <dbReference type="NCBI Taxonomy" id="1323746"/>
    <lineage>
        <taxon>Bacteria</taxon>
        <taxon>Pseudomonadati</taxon>
        <taxon>Pseudomonadota</taxon>
        <taxon>Alphaproteobacteria</taxon>
        <taxon>Hyphomicrobiales</taxon>
        <taxon>Stappiaceae</taxon>
        <taxon>Roseibium</taxon>
    </lineage>
</organism>
<sequence length="127" mass="14239">MQKGGCECGQVRFEVRDVRETVTVCHCSQCRRTSGHLWASTKAPFEKLRFTADTGLSWYASSGFAKRGFCKFCGSSLFYRLNDEEGIAIAAGCLDTPTNLEVSKHIFVKDKADYYDITDGLPQIETY</sequence>
<dbReference type="SUPFAM" id="SSF51316">
    <property type="entry name" value="Mss4-like"/>
    <property type="match status" value="1"/>
</dbReference>
<evidence type="ECO:0000256" key="2">
    <source>
        <dbReference type="ARBA" id="ARBA00022723"/>
    </source>
</evidence>
<dbReference type="InterPro" id="IPR011057">
    <property type="entry name" value="Mss4-like_sf"/>
</dbReference>
<feature type="domain" description="CENP-V/GFA" evidence="5">
    <location>
        <begin position="2"/>
        <end position="116"/>
    </location>
</feature>
<dbReference type="GO" id="GO:0046872">
    <property type="term" value="F:metal ion binding"/>
    <property type="evidence" value="ECO:0007669"/>
    <property type="project" value="UniProtKB-KW"/>
</dbReference>
<protein>
    <submittedName>
        <fullName evidence="6">Aldehyde-activating protein</fullName>
    </submittedName>
</protein>
<proteinExistence type="inferred from homology"/>
<comment type="similarity">
    <text evidence="1">Belongs to the Gfa family.</text>
</comment>
<name>A0A916WV69_9HYPH</name>
<dbReference type="GO" id="GO:0016846">
    <property type="term" value="F:carbon-sulfur lyase activity"/>
    <property type="evidence" value="ECO:0007669"/>
    <property type="project" value="InterPro"/>
</dbReference>
<dbReference type="PROSITE" id="PS51891">
    <property type="entry name" value="CENP_V_GFA"/>
    <property type="match status" value="1"/>
</dbReference>
<dbReference type="Proteomes" id="UP000605148">
    <property type="component" value="Unassembled WGS sequence"/>
</dbReference>
<accession>A0A916WV69</accession>
<keyword evidence="2" id="KW-0479">Metal-binding</keyword>
<dbReference type="RefSeq" id="WP_150493345.1">
    <property type="nucleotide sequence ID" value="NZ_BMFA01000001.1"/>
</dbReference>
<dbReference type="AlphaFoldDB" id="A0A916WV69"/>
<dbReference type="PANTHER" id="PTHR33337">
    <property type="entry name" value="GFA DOMAIN-CONTAINING PROTEIN"/>
    <property type="match status" value="1"/>
</dbReference>
<reference evidence="6" key="2">
    <citation type="submission" date="2020-09" db="EMBL/GenBank/DDBJ databases">
        <authorList>
            <person name="Sun Q."/>
            <person name="Zhou Y."/>
        </authorList>
    </citation>
    <scope>NUCLEOTIDE SEQUENCE</scope>
    <source>
        <strain evidence="6">CGMCC 1.12426</strain>
    </source>
</reference>
<evidence type="ECO:0000313" key="6">
    <source>
        <dbReference type="EMBL" id="GGB32632.1"/>
    </source>
</evidence>
<keyword evidence="7" id="KW-1185">Reference proteome</keyword>